<comment type="caution">
    <text evidence="2">The sequence shown here is derived from an EMBL/GenBank/DDBJ whole genome shotgun (WGS) entry which is preliminary data.</text>
</comment>
<dbReference type="EMBL" id="WHUW01000002">
    <property type="protein sequence ID" value="KAF8451121.1"/>
    <property type="molecule type" value="Genomic_DNA"/>
</dbReference>
<dbReference type="Proteomes" id="UP001194468">
    <property type="component" value="Unassembled WGS sequence"/>
</dbReference>
<name>A0AAD4C7V4_BOLED</name>
<reference evidence="2" key="1">
    <citation type="submission" date="2019-10" db="EMBL/GenBank/DDBJ databases">
        <authorList>
            <consortium name="DOE Joint Genome Institute"/>
            <person name="Kuo A."/>
            <person name="Miyauchi S."/>
            <person name="Kiss E."/>
            <person name="Drula E."/>
            <person name="Kohler A."/>
            <person name="Sanchez-Garcia M."/>
            <person name="Andreopoulos B."/>
            <person name="Barry K.W."/>
            <person name="Bonito G."/>
            <person name="Buee M."/>
            <person name="Carver A."/>
            <person name="Chen C."/>
            <person name="Cichocki N."/>
            <person name="Clum A."/>
            <person name="Culley D."/>
            <person name="Crous P.W."/>
            <person name="Fauchery L."/>
            <person name="Girlanda M."/>
            <person name="Hayes R."/>
            <person name="Keri Z."/>
            <person name="LaButti K."/>
            <person name="Lipzen A."/>
            <person name="Lombard V."/>
            <person name="Magnuson J."/>
            <person name="Maillard F."/>
            <person name="Morin E."/>
            <person name="Murat C."/>
            <person name="Nolan M."/>
            <person name="Ohm R."/>
            <person name="Pangilinan J."/>
            <person name="Pereira M."/>
            <person name="Perotto S."/>
            <person name="Peter M."/>
            <person name="Riley R."/>
            <person name="Sitrit Y."/>
            <person name="Stielow B."/>
            <person name="Szollosi G."/>
            <person name="Zifcakova L."/>
            <person name="Stursova M."/>
            <person name="Spatafora J.W."/>
            <person name="Tedersoo L."/>
            <person name="Vaario L.-M."/>
            <person name="Yamada A."/>
            <person name="Yan M."/>
            <person name="Wang P."/>
            <person name="Xu J."/>
            <person name="Bruns T."/>
            <person name="Baldrian P."/>
            <person name="Vilgalys R."/>
            <person name="Henrissat B."/>
            <person name="Grigoriev I.V."/>
            <person name="Hibbett D."/>
            <person name="Nagy L.G."/>
            <person name="Martin F.M."/>
        </authorList>
    </citation>
    <scope>NUCLEOTIDE SEQUENCE</scope>
    <source>
        <strain evidence="2">BED1</strain>
    </source>
</reference>
<evidence type="ECO:0000256" key="1">
    <source>
        <dbReference type="SAM" id="MobiDB-lite"/>
    </source>
</evidence>
<protein>
    <submittedName>
        <fullName evidence="2">Uncharacterized protein</fullName>
    </submittedName>
</protein>
<evidence type="ECO:0000313" key="3">
    <source>
        <dbReference type="Proteomes" id="UP001194468"/>
    </source>
</evidence>
<feature type="region of interest" description="Disordered" evidence="1">
    <location>
        <begin position="178"/>
        <end position="200"/>
    </location>
</feature>
<accession>A0AAD4C7V4</accession>
<keyword evidence="3" id="KW-1185">Reference proteome</keyword>
<gene>
    <name evidence="2" type="ORF">L210DRAFT_3522656</name>
</gene>
<dbReference type="AlphaFoldDB" id="A0AAD4C7V4"/>
<organism evidence="2 3">
    <name type="scientific">Boletus edulis BED1</name>
    <dbReference type="NCBI Taxonomy" id="1328754"/>
    <lineage>
        <taxon>Eukaryota</taxon>
        <taxon>Fungi</taxon>
        <taxon>Dikarya</taxon>
        <taxon>Basidiomycota</taxon>
        <taxon>Agaricomycotina</taxon>
        <taxon>Agaricomycetes</taxon>
        <taxon>Agaricomycetidae</taxon>
        <taxon>Boletales</taxon>
        <taxon>Boletineae</taxon>
        <taxon>Boletaceae</taxon>
        <taxon>Boletoideae</taxon>
        <taxon>Boletus</taxon>
    </lineage>
</organism>
<proteinExistence type="predicted"/>
<sequence>MGRFSQYDEDAYRLPEGLQRIAYDADSQCYTFRDRSGRLYQSAPGARYGVLNPVSAPLPHRRSVTITEIPDPALRRWSSEKPAKTFGDILPSGYITPAQSGIDVQSPTRMFSSEKWVQAAIPKVQGVVDIVRRRTTLKRFGRGVRRSESLMEEKGRLLDEDDAWDVVHKEEVLDDHAHAPTRGIMRAKSEMRPSRYYSHK</sequence>
<reference evidence="2" key="2">
    <citation type="journal article" date="2020" name="Nat. Commun.">
        <title>Large-scale genome sequencing of mycorrhizal fungi provides insights into the early evolution of symbiotic traits.</title>
        <authorList>
            <person name="Miyauchi S."/>
            <person name="Kiss E."/>
            <person name="Kuo A."/>
            <person name="Drula E."/>
            <person name="Kohler A."/>
            <person name="Sanchez-Garcia M."/>
            <person name="Morin E."/>
            <person name="Andreopoulos B."/>
            <person name="Barry K.W."/>
            <person name="Bonito G."/>
            <person name="Buee M."/>
            <person name="Carver A."/>
            <person name="Chen C."/>
            <person name="Cichocki N."/>
            <person name="Clum A."/>
            <person name="Culley D."/>
            <person name="Crous P.W."/>
            <person name="Fauchery L."/>
            <person name="Girlanda M."/>
            <person name="Hayes R.D."/>
            <person name="Keri Z."/>
            <person name="LaButti K."/>
            <person name="Lipzen A."/>
            <person name="Lombard V."/>
            <person name="Magnuson J."/>
            <person name="Maillard F."/>
            <person name="Murat C."/>
            <person name="Nolan M."/>
            <person name="Ohm R.A."/>
            <person name="Pangilinan J."/>
            <person name="Pereira M.F."/>
            <person name="Perotto S."/>
            <person name="Peter M."/>
            <person name="Pfister S."/>
            <person name="Riley R."/>
            <person name="Sitrit Y."/>
            <person name="Stielow J.B."/>
            <person name="Szollosi G."/>
            <person name="Zifcakova L."/>
            <person name="Stursova M."/>
            <person name="Spatafora J.W."/>
            <person name="Tedersoo L."/>
            <person name="Vaario L.M."/>
            <person name="Yamada A."/>
            <person name="Yan M."/>
            <person name="Wang P."/>
            <person name="Xu J."/>
            <person name="Bruns T."/>
            <person name="Baldrian P."/>
            <person name="Vilgalys R."/>
            <person name="Dunand C."/>
            <person name="Henrissat B."/>
            <person name="Grigoriev I.V."/>
            <person name="Hibbett D."/>
            <person name="Nagy L.G."/>
            <person name="Martin F.M."/>
        </authorList>
    </citation>
    <scope>NUCLEOTIDE SEQUENCE</scope>
    <source>
        <strain evidence="2">BED1</strain>
    </source>
</reference>
<evidence type="ECO:0000313" key="2">
    <source>
        <dbReference type="EMBL" id="KAF8451121.1"/>
    </source>
</evidence>